<dbReference type="Pfam" id="PF07437">
    <property type="entry name" value="YfaZ"/>
    <property type="match status" value="1"/>
</dbReference>
<organism evidence="1">
    <name type="scientific">hydrothermal vent metagenome</name>
    <dbReference type="NCBI Taxonomy" id="652676"/>
    <lineage>
        <taxon>unclassified sequences</taxon>
        <taxon>metagenomes</taxon>
        <taxon>ecological metagenomes</taxon>
    </lineage>
</organism>
<gene>
    <name evidence="1" type="ORF">MNB_SV-14-759</name>
</gene>
<protein>
    <recommendedName>
        <fullName evidence="2">Outer membrane protein beta-barrel domain-containing protein</fullName>
    </recommendedName>
</protein>
<sequence length="194" mass="21399">MFKKLALTGIITSTLLLAESGVGLNINEEDLEIEGILDSRNLAALQTSSTVFQADVNFLNNNEETKLIGAGLGATNKVEGLEGVEVTLGAKFIWAEVANENFTSLPFMAKVRYSFPPLMFNIPPVSVEGKVLYAPKVLSFGDSVKYNEFRVSADMEVIESVKIYVGYRNIHTRYVGIKPDLFNTSFYGGMKFSY</sequence>
<dbReference type="AlphaFoldDB" id="A0A1W1CC21"/>
<dbReference type="InterPro" id="IPR009998">
    <property type="entry name" value="YfaZ"/>
</dbReference>
<name>A0A1W1CC21_9ZZZZ</name>
<reference evidence="1" key="1">
    <citation type="submission" date="2016-10" db="EMBL/GenBank/DDBJ databases">
        <authorList>
            <person name="de Groot N.N."/>
        </authorList>
    </citation>
    <scope>NUCLEOTIDE SEQUENCE</scope>
</reference>
<proteinExistence type="predicted"/>
<accession>A0A1W1CC21</accession>
<evidence type="ECO:0000313" key="1">
    <source>
        <dbReference type="EMBL" id="SFV63420.1"/>
    </source>
</evidence>
<dbReference type="EMBL" id="FPHN01000153">
    <property type="protein sequence ID" value="SFV63420.1"/>
    <property type="molecule type" value="Genomic_DNA"/>
</dbReference>
<evidence type="ECO:0008006" key="2">
    <source>
        <dbReference type="Google" id="ProtNLM"/>
    </source>
</evidence>